<evidence type="ECO:0000256" key="1">
    <source>
        <dbReference type="ARBA" id="ARBA00022553"/>
    </source>
</evidence>
<dbReference type="OMA" id="CLECCRE"/>
<evidence type="ECO:0000313" key="5">
    <source>
        <dbReference type="Proteomes" id="UP000266841"/>
    </source>
</evidence>
<evidence type="ECO:0000313" key="4">
    <source>
        <dbReference type="EMBL" id="EJK75578.1"/>
    </source>
</evidence>
<keyword evidence="5" id="KW-1185">Reference proteome</keyword>
<dbReference type="GO" id="GO:0048254">
    <property type="term" value="P:snoRNA localization"/>
    <property type="evidence" value="ECO:0007669"/>
    <property type="project" value="TreeGrafter"/>
</dbReference>
<dbReference type="GO" id="GO:0005634">
    <property type="term" value="C:nucleus"/>
    <property type="evidence" value="ECO:0007669"/>
    <property type="project" value="TreeGrafter"/>
</dbReference>
<dbReference type="Proteomes" id="UP000266841">
    <property type="component" value="Unassembled WGS sequence"/>
</dbReference>
<name>K0TA27_THAOC</name>
<dbReference type="eggNOG" id="KOG2858">
    <property type="taxonomic scope" value="Eukaryota"/>
</dbReference>
<dbReference type="InterPro" id="IPR051639">
    <property type="entry name" value="BCD1"/>
</dbReference>
<dbReference type="EMBL" id="AGNL01002855">
    <property type="protein sequence ID" value="EJK75578.1"/>
    <property type="molecule type" value="Genomic_DNA"/>
</dbReference>
<reference evidence="4 5" key="1">
    <citation type="journal article" date="2012" name="Genome Biol.">
        <title>Genome and low-iron response of an oceanic diatom adapted to chronic iron limitation.</title>
        <authorList>
            <person name="Lommer M."/>
            <person name="Specht M."/>
            <person name="Roy A.S."/>
            <person name="Kraemer L."/>
            <person name="Andreson R."/>
            <person name="Gutowska M.A."/>
            <person name="Wolf J."/>
            <person name="Bergner S.V."/>
            <person name="Schilhabel M.B."/>
            <person name="Klostermeier U.C."/>
            <person name="Beiko R.G."/>
            <person name="Rosenstiel P."/>
            <person name="Hippler M."/>
            <person name="Laroche J."/>
        </authorList>
    </citation>
    <scope>NUCLEOTIDE SEQUENCE [LARGE SCALE GENOMIC DNA]</scope>
    <source>
        <strain evidence="4 5">CCMP1005</strain>
    </source>
</reference>
<dbReference type="GO" id="GO:0070761">
    <property type="term" value="C:pre-snoRNP complex"/>
    <property type="evidence" value="ECO:0007669"/>
    <property type="project" value="TreeGrafter"/>
</dbReference>
<feature type="compositionally biased region" description="Basic and acidic residues" evidence="2">
    <location>
        <begin position="173"/>
        <end position="183"/>
    </location>
</feature>
<dbReference type="InterPro" id="IPR057721">
    <property type="entry name" value="BCD1_alpha/beta"/>
</dbReference>
<feature type="compositionally biased region" description="Polar residues" evidence="2">
    <location>
        <begin position="142"/>
        <end position="152"/>
    </location>
</feature>
<organism evidence="4 5">
    <name type="scientific">Thalassiosira oceanica</name>
    <name type="common">Marine diatom</name>
    <dbReference type="NCBI Taxonomy" id="159749"/>
    <lineage>
        <taxon>Eukaryota</taxon>
        <taxon>Sar</taxon>
        <taxon>Stramenopiles</taxon>
        <taxon>Ochrophyta</taxon>
        <taxon>Bacillariophyta</taxon>
        <taxon>Coscinodiscophyceae</taxon>
        <taxon>Thalassiosirophycidae</taxon>
        <taxon>Thalassiosirales</taxon>
        <taxon>Thalassiosiraceae</taxon>
        <taxon>Thalassiosira</taxon>
    </lineage>
</organism>
<dbReference type="AlphaFoldDB" id="K0TA27"/>
<sequence length="331" mass="36808">MALDLGPHITQCVTCCLECCREHKTRSGCTGKRDRTGFCSFKGFSDTQLASDYHFLEDVLKVSEGSKRLYHGICGNSSFKSSTASNKRSKKSYQPGGRVDLGNIAGPADHPLLQATNHRNGSVRVLVNDVKSLEHDDAEMSATDQSNQSSKIPSIGLLSMSSPESSRPRPSKGKVDPLKRQAEAQEVNLLRMPPGMERRKLNTSRYSKKSDSITWKVELMFHSADGHVLKLESEMVESASLSGELSKHLDVHQNNRSFRSQLKEFVSAPRESLLLFMKRLPCSSSSPMYFKLDPSVPLESVLRGKTIIEYPVVEVVLEADKDKYPLFIGEL</sequence>
<dbReference type="OrthoDB" id="272357at2759"/>
<protein>
    <recommendedName>
        <fullName evidence="3">BCD1 alpha/beta domain-containing protein</fullName>
    </recommendedName>
</protein>
<gene>
    <name evidence="4" type="ORF">THAOC_02695</name>
</gene>
<accession>K0TA27</accession>
<evidence type="ECO:0000259" key="3">
    <source>
        <dbReference type="Pfam" id="PF25790"/>
    </source>
</evidence>
<feature type="region of interest" description="Disordered" evidence="2">
    <location>
        <begin position="80"/>
        <end position="120"/>
    </location>
</feature>
<dbReference type="PANTHER" id="PTHR13483:SF3">
    <property type="entry name" value="BOX C_D SNORNA PROTEIN 1"/>
    <property type="match status" value="1"/>
</dbReference>
<dbReference type="Pfam" id="PF25790">
    <property type="entry name" value="BCD1"/>
    <property type="match status" value="1"/>
</dbReference>
<feature type="domain" description="BCD1 alpha/beta" evidence="3">
    <location>
        <begin position="177"/>
        <end position="324"/>
    </location>
</feature>
<evidence type="ECO:0000256" key="2">
    <source>
        <dbReference type="SAM" id="MobiDB-lite"/>
    </source>
</evidence>
<keyword evidence="1" id="KW-0597">Phosphoprotein</keyword>
<comment type="caution">
    <text evidence="4">The sequence shown here is derived from an EMBL/GenBank/DDBJ whole genome shotgun (WGS) entry which is preliminary data.</text>
</comment>
<dbReference type="PANTHER" id="PTHR13483">
    <property type="entry name" value="BOX C_D SNORNA PROTEIN 1-RELATED"/>
    <property type="match status" value="1"/>
</dbReference>
<feature type="region of interest" description="Disordered" evidence="2">
    <location>
        <begin position="138"/>
        <end position="183"/>
    </location>
</feature>
<dbReference type="GO" id="GO:0000492">
    <property type="term" value="P:box C/D snoRNP assembly"/>
    <property type="evidence" value="ECO:0007669"/>
    <property type="project" value="TreeGrafter"/>
</dbReference>
<dbReference type="GO" id="GO:0000463">
    <property type="term" value="P:maturation of LSU-rRNA from tricistronic rRNA transcript (SSU-rRNA, 5.8S rRNA, LSU-rRNA)"/>
    <property type="evidence" value="ECO:0007669"/>
    <property type="project" value="TreeGrafter"/>
</dbReference>
<proteinExistence type="predicted"/>